<comment type="similarity">
    <text evidence="2">Belongs to the MscS (TC 1.A.23) family.</text>
</comment>
<dbReference type="FunFam" id="1.10.287.1260:FF:000002">
    <property type="entry name" value="Potassium efflux system KefA"/>
    <property type="match status" value="1"/>
</dbReference>
<feature type="transmembrane region" description="Helical" evidence="9">
    <location>
        <begin position="574"/>
        <end position="590"/>
    </location>
</feature>
<dbReference type="PROSITE" id="PS01246">
    <property type="entry name" value="UPF0003"/>
    <property type="match status" value="1"/>
</dbReference>
<evidence type="ECO:0000256" key="8">
    <source>
        <dbReference type="SAM" id="Coils"/>
    </source>
</evidence>
<evidence type="ECO:0000256" key="1">
    <source>
        <dbReference type="ARBA" id="ARBA00004651"/>
    </source>
</evidence>
<evidence type="ECO:0000313" key="16">
    <source>
        <dbReference type="EMBL" id="ACQ92231.1"/>
    </source>
</evidence>
<feature type="transmembrane region" description="Helical" evidence="9">
    <location>
        <begin position="906"/>
        <end position="934"/>
    </location>
</feature>
<dbReference type="InterPro" id="IPR011066">
    <property type="entry name" value="MscS_channel_C_sf"/>
</dbReference>
<dbReference type="EMBL" id="CP001616">
    <property type="protein sequence ID" value="ACQ92231.1"/>
    <property type="molecule type" value="Genomic_DNA"/>
</dbReference>
<dbReference type="FunFam" id="2.30.30.60:FF:000001">
    <property type="entry name" value="MscS Mechanosensitive ion channel"/>
    <property type="match status" value="1"/>
</dbReference>
<feature type="chain" id="PRO_5002940354" evidence="10">
    <location>
        <begin position="25"/>
        <end position="1138"/>
    </location>
</feature>
<feature type="transmembrane region" description="Helical" evidence="9">
    <location>
        <begin position="783"/>
        <end position="802"/>
    </location>
</feature>
<dbReference type="Pfam" id="PF12794">
    <property type="entry name" value="MscS_TM"/>
    <property type="match status" value="1"/>
</dbReference>
<evidence type="ECO:0000259" key="11">
    <source>
        <dbReference type="Pfam" id="PF00924"/>
    </source>
</evidence>
<dbReference type="OrthoDB" id="9799209at2"/>
<feature type="domain" description="Mechanosensitive ion channel MscS" evidence="11">
    <location>
        <begin position="922"/>
        <end position="987"/>
    </location>
</feature>
<dbReference type="Pfam" id="PF21082">
    <property type="entry name" value="MS_channel_3rd"/>
    <property type="match status" value="1"/>
</dbReference>
<dbReference type="InterPro" id="IPR025692">
    <property type="entry name" value="MscS_IM_dom1"/>
</dbReference>
<dbReference type="KEGG" id="tau:Tola_0602"/>
<dbReference type="GO" id="GO:0005886">
    <property type="term" value="C:plasma membrane"/>
    <property type="evidence" value="ECO:0007669"/>
    <property type="project" value="UniProtKB-SubCell"/>
</dbReference>
<keyword evidence="17" id="KW-1185">Reference proteome</keyword>
<comment type="subcellular location">
    <subcellularLocation>
        <location evidence="1">Cell membrane</location>
        <topology evidence="1">Multi-pass membrane protein</topology>
    </subcellularLocation>
</comment>
<evidence type="ECO:0000259" key="13">
    <source>
        <dbReference type="Pfam" id="PF12795"/>
    </source>
</evidence>
<feature type="coiled-coil region" evidence="8">
    <location>
        <begin position="121"/>
        <end position="155"/>
    </location>
</feature>
<evidence type="ECO:0000259" key="14">
    <source>
        <dbReference type="Pfam" id="PF21082"/>
    </source>
</evidence>
<name>C4LAM7_TOLAT</name>
<dbReference type="GO" id="GO:0008381">
    <property type="term" value="F:mechanosensitive monoatomic ion channel activity"/>
    <property type="evidence" value="ECO:0007669"/>
    <property type="project" value="UniProtKB-ARBA"/>
</dbReference>
<feature type="domain" description="Mechanosensitive ion channel inner membrane" evidence="12">
    <location>
        <begin position="499"/>
        <end position="818"/>
    </location>
</feature>
<dbReference type="InterPro" id="IPR052702">
    <property type="entry name" value="MscS-like_channel"/>
</dbReference>
<accession>C4LAM7</accession>
<evidence type="ECO:0000256" key="3">
    <source>
        <dbReference type="ARBA" id="ARBA00022475"/>
    </source>
</evidence>
<dbReference type="NCBIfam" id="NF008438">
    <property type="entry name" value="PRK11281.1"/>
    <property type="match status" value="1"/>
</dbReference>
<dbReference type="Gene3D" id="3.30.70.100">
    <property type="match status" value="1"/>
</dbReference>
<feature type="transmembrane region" description="Helical" evidence="9">
    <location>
        <begin position="838"/>
        <end position="863"/>
    </location>
</feature>
<evidence type="ECO:0000256" key="9">
    <source>
        <dbReference type="SAM" id="Phobius"/>
    </source>
</evidence>
<dbReference type="SUPFAM" id="SSF50182">
    <property type="entry name" value="Sm-like ribonucleoproteins"/>
    <property type="match status" value="1"/>
</dbReference>
<feature type="transmembrane region" description="Helical" evidence="9">
    <location>
        <begin position="687"/>
        <end position="707"/>
    </location>
</feature>
<keyword evidence="8" id="KW-0175">Coiled coil</keyword>
<reference evidence="17" key="1">
    <citation type="submission" date="2009-05" db="EMBL/GenBank/DDBJ databases">
        <title>Complete sequence of Tolumonas auensis DSM 9187.</title>
        <authorList>
            <consortium name="US DOE Joint Genome Institute"/>
            <person name="Lucas S."/>
            <person name="Copeland A."/>
            <person name="Lapidus A."/>
            <person name="Glavina del Rio T."/>
            <person name="Tice H."/>
            <person name="Bruce D."/>
            <person name="Goodwin L."/>
            <person name="Pitluck S."/>
            <person name="Chertkov O."/>
            <person name="Brettin T."/>
            <person name="Detter J.C."/>
            <person name="Han C."/>
            <person name="Larimer F."/>
            <person name="Land M."/>
            <person name="Hauser L."/>
            <person name="Kyrpides N."/>
            <person name="Mikhailova N."/>
            <person name="Spring S."/>
            <person name="Beller H."/>
        </authorList>
    </citation>
    <scope>NUCLEOTIDE SEQUENCE [LARGE SCALE GENOMIC DNA]</scope>
    <source>
        <strain evidence="17">DSM 9187 / TA4</strain>
    </source>
</reference>
<dbReference type="Proteomes" id="UP000009073">
    <property type="component" value="Chromosome"/>
</dbReference>
<dbReference type="Pfam" id="PF00924">
    <property type="entry name" value="MS_channel_2nd"/>
    <property type="match status" value="1"/>
</dbReference>
<feature type="transmembrane region" description="Helical" evidence="9">
    <location>
        <begin position="543"/>
        <end position="568"/>
    </location>
</feature>
<dbReference type="PANTHER" id="PTHR30347:SF1">
    <property type="entry name" value="MECHANOSENSITIVE CHANNEL MSCK"/>
    <property type="match status" value="1"/>
</dbReference>
<dbReference type="InterPro" id="IPR011014">
    <property type="entry name" value="MscS_channel_TM-2"/>
</dbReference>
<evidence type="ECO:0000256" key="4">
    <source>
        <dbReference type="ARBA" id="ARBA00022692"/>
    </source>
</evidence>
<dbReference type="Gene3D" id="1.10.287.1260">
    <property type="match status" value="1"/>
</dbReference>
<dbReference type="AlphaFoldDB" id="C4LAM7"/>
<feature type="transmembrane region" description="Helical" evidence="9">
    <location>
        <begin position="875"/>
        <end position="894"/>
    </location>
</feature>
<keyword evidence="7 9" id="KW-0472">Membrane</keyword>
<dbReference type="InterPro" id="IPR006686">
    <property type="entry name" value="MscS_channel_CS"/>
</dbReference>
<evidence type="ECO:0000313" key="17">
    <source>
        <dbReference type="Proteomes" id="UP000009073"/>
    </source>
</evidence>
<keyword evidence="6 9" id="KW-1133">Transmembrane helix</keyword>
<proteinExistence type="inferred from homology"/>
<feature type="transmembrane region" description="Helical" evidence="9">
    <location>
        <begin position="497"/>
        <end position="513"/>
    </location>
</feature>
<dbReference type="eggNOG" id="COG1196">
    <property type="taxonomic scope" value="Bacteria"/>
</dbReference>
<reference evidence="16 17" key="2">
    <citation type="journal article" date="2011" name="Stand. Genomic Sci.">
        <title>Complete genome sequence of Tolumonas auensis type strain (TA 4).</title>
        <authorList>
            <person name="Chertkov O."/>
            <person name="Copeland A."/>
            <person name="Lucas S."/>
            <person name="Lapidus A."/>
            <person name="Berry K.W."/>
            <person name="Detter J.C."/>
            <person name="Del Rio T.G."/>
            <person name="Hammon N."/>
            <person name="Dalin E."/>
            <person name="Tice H."/>
            <person name="Pitluck S."/>
            <person name="Richardson P."/>
            <person name="Bruce D."/>
            <person name="Goodwin L."/>
            <person name="Han C."/>
            <person name="Tapia R."/>
            <person name="Saunders E."/>
            <person name="Schmutz J."/>
            <person name="Brettin T."/>
            <person name="Larimer F."/>
            <person name="Land M."/>
            <person name="Hauser L."/>
            <person name="Spring S."/>
            <person name="Rohde M."/>
            <person name="Kyrpides N.C."/>
            <person name="Ivanova N."/>
            <person name="Goker M."/>
            <person name="Beller H.R."/>
            <person name="Klenk H.P."/>
            <person name="Woyke T."/>
        </authorList>
    </citation>
    <scope>NUCLEOTIDE SEQUENCE [LARGE SCALE GENOMIC DNA]</scope>
    <source>
        <strain evidence="17">DSM 9187 / TA4</strain>
    </source>
</reference>
<feature type="transmembrane region" description="Helical" evidence="9">
    <location>
        <begin position="620"/>
        <end position="637"/>
    </location>
</feature>
<dbReference type="Pfam" id="PF12795">
    <property type="entry name" value="MscS_porin"/>
    <property type="match status" value="1"/>
</dbReference>
<dbReference type="PANTHER" id="PTHR30347">
    <property type="entry name" value="POTASSIUM CHANNEL RELATED"/>
    <property type="match status" value="1"/>
</dbReference>
<dbReference type="SUPFAM" id="SSF82689">
    <property type="entry name" value="Mechanosensitive channel protein MscS (YggB), C-terminal domain"/>
    <property type="match status" value="1"/>
</dbReference>
<keyword evidence="3" id="KW-1003">Cell membrane</keyword>
<evidence type="ECO:0000256" key="6">
    <source>
        <dbReference type="ARBA" id="ARBA00022989"/>
    </source>
</evidence>
<evidence type="ECO:0000256" key="2">
    <source>
        <dbReference type="ARBA" id="ARBA00008017"/>
    </source>
</evidence>
<sequence>MQKQRILRTLLSGLLLLTSTALFAAEQTELPSKTSLDNKLASLNKRDTLTVAEKAQKDDIEQTISLLDAIDKEKIKVKDQDQSLTRTPARLKEFSRRLELLQKNDVQDTEQLKAEISRLSQTQLDSRLTDLLNQLQSAQNDLGNANSQLTFLQTLPERAQSTMSQDYQRMQDIRNRLSGLKQNGEITPSLRVKLNTELALLQLQQEQRQKDLDNNTSQQDLYNKQRDYLTAQIAQLNNWVQLLQQQVSNKRLTLTEKTVEESGTAQTDDSQILPSFIQKEQRLNQQLSQQLIDATQGVNSLVQENIKVKNWLDRTTQTEQNLNEQISVLKGSLLLSKILYQQRQMLPDSDLVRGSEEQIADLRLAQFDVNQLRDQLYQRNDYIQKLLEKNTSDILTAEQMTILNETLDGRRELLEQLNKQLGQQLNLSINLQLNQQQLERVSKSLQSTLQQQIFWVSSNKPLDMAWLSALPGALMAQWQAVSISANLNNWLQNSLKVLPAILLMLIIAGIMLWKRQTIQSRFETLAKDVGQLRKDTHSHTPKAILLVLLRTIPGALLIMSAGLALVFSGLSSPLIIWELSFRMALAYMAFGSMRRMLKPDGLAQKHFGHDALTVAHLRKALRNIWYTLLPLIFIATLGELDPSRLANDVLGQIICLVSLLLLSFELFTTVRKRPNNQQTSLWRNISALAFGAVPLILIGLLVFGYYYTALKLSARLIDSFYLVSVWVLLYETALRGLSVAARRLAYRRALAKRQNQQRNENAEGVEVSDDKPITLEQINEQTLRLVTVTLTLVFAGAFYWLWSDLVAVIAYMDSITLWHHTVGTDGGAVLEAVSLRDLLGAVLIAVVTYILTRNLPGLLEVLVLSRLQLAQGTSYAVTTMLSYLLTATGTIATLSTIGMEWNKLQWLVAALSVGLGFGLQEIFANFVSGLIILFERPVRIGDTITVSGFSGTVNKIRIRATTITDFDRKEVIIPNRAFVTERLINWSLSDTVTRVVLRIGVSYGSDLDLTRRLLLQAAAENPRVMKEPEPTVFFLAFGASTLDHEMRFFVRELGDRNPALDELNRRIDQLFTEHGINIAFNQVEVTLKNARGDVVSIDPVTAGTAAGAAAAATLENIAAAEAAALVAQQAKEQEQKQK</sequence>
<dbReference type="InterPro" id="IPR023408">
    <property type="entry name" value="MscS_beta-dom_sf"/>
</dbReference>
<protein>
    <submittedName>
        <fullName evidence="16">MscS Mechanosensitive ion channel</fullName>
    </submittedName>
</protein>
<feature type="signal peptide" evidence="10">
    <location>
        <begin position="1"/>
        <end position="24"/>
    </location>
</feature>
<dbReference type="InterPro" id="IPR010920">
    <property type="entry name" value="LSM_dom_sf"/>
</dbReference>
<dbReference type="InterPro" id="IPR024393">
    <property type="entry name" value="MscS_porin"/>
</dbReference>
<dbReference type="Pfam" id="PF21088">
    <property type="entry name" value="MS_channel_1st"/>
    <property type="match status" value="1"/>
</dbReference>
<evidence type="ECO:0000256" key="7">
    <source>
        <dbReference type="ARBA" id="ARBA00023136"/>
    </source>
</evidence>
<dbReference type="InterPro" id="IPR006685">
    <property type="entry name" value="MscS_channel_2nd"/>
</dbReference>
<dbReference type="SUPFAM" id="SSF82861">
    <property type="entry name" value="Mechanosensitive channel protein MscS (YggB), transmembrane region"/>
    <property type="match status" value="1"/>
</dbReference>
<feature type="transmembrane region" description="Helical" evidence="9">
    <location>
        <begin position="649"/>
        <end position="667"/>
    </location>
</feature>
<feature type="domain" description="Mechanosensitive ion channel MscS C-terminal" evidence="14">
    <location>
        <begin position="995"/>
        <end position="1078"/>
    </location>
</feature>
<dbReference type="Gene3D" id="2.30.30.60">
    <property type="match status" value="1"/>
</dbReference>
<feature type="domain" description="Mechanosensitive ion channel MscS porin" evidence="13">
    <location>
        <begin position="39"/>
        <end position="274"/>
    </location>
</feature>
<feature type="domain" description="Mechanosensitive ion channel transmembrane helices 2/3" evidence="15">
    <location>
        <begin position="879"/>
        <end position="920"/>
    </location>
</feature>
<gene>
    <name evidence="16" type="ordered locus">Tola_0602</name>
</gene>
<evidence type="ECO:0000259" key="15">
    <source>
        <dbReference type="Pfam" id="PF21088"/>
    </source>
</evidence>
<dbReference type="eggNOG" id="COG3264">
    <property type="taxonomic scope" value="Bacteria"/>
</dbReference>
<dbReference type="HOGENOM" id="CLU_007829_3_0_6"/>
<keyword evidence="4 9" id="KW-0812">Transmembrane</keyword>
<evidence type="ECO:0000259" key="12">
    <source>
        <dbReference type="Pfam" id="PF12794"/>
    </source>
</evidence>
<feature type="transmembrane region" description="Helical" evidence="9">
    <location>
        <begin position="719"/>
        <end position="738"/>
    </location>
</feature>
<dbReference type="GO" id="GO:0009992">
    <property type="term" value="P:intracellular water homeostasis"/>
    <property type="evidence" value="ECO:0007669"/>
    <property type="project" value="TreeGrafter"/>
</dbReference>
<evidence type="ECO:0000256" key="5">
    <source>
        <dbReference type="ARBA" id="ARBA00022729"/>
    </source>
</evidence>
<dbReference type="RefSeq" id="WP_012728830.1">
    <property type="nucleotide sequence ID" value="NC_012691.1"/>
</dbReference>
<dbReference type="FunFam" id="3.30.70.100:FF:000015">
    <property type="entry name" value="Potassium efflux system KefA"/>
    <property type="match status" value="1"/>
</dbReference>
<organism evidence="16 17">
    <name type="scientific">Tolumonas auensis (strain DSM 9187 / NBRC 110442 / TA 4)</name>
    <dbReference type="NCBI Taxonomy" id="595494"/>
    <lineage>
        <taxon>Bacteria</taxon>
        <taxon>Pseudomonadati</taxon>
        <taxon>Pseudomonadota</taxon>
        <taxon>Gammaproteobacteria</taxon>
        <taxon>Aeromonadales</taxon>
        <taxon>Aeromonadaceae</taxon>
        <taxon>Tolumonas</taxon>
    </lineage>
</organism>
<evidence type="ECO:0000256" key="10">
    <source>
        <dbReference type="SAM" id="SignalP"/>
    </source>
</evidence>
<dbReference type="STRING" id="595494.Tola_0602"/>
<keyword evidence="5 10" id="KW-0732">Signal</keyword>
<dbReference type="InterPro" id="IPR049142">
    <property type="entry name" value="MS_channel_1st"/>
</dbReference>
<dbReference type="InterPro" id="IPR049278">
    <property type="entry name" value="MS_channel_C"/>
</dbReference>